<keyword evidence="1" id="KW-0812">Transmembrane</keyword>
<proteinExistence type="predicted"/>
<keyword evidence="3" id="KW-1185">Reference proteome</keyword>
<protein>
    <submittedName>
        <fullName evidence="2">Uncharacterized protein</fullName>
    </submittedName>
</protein>
<evidence type="ECO:0000313" key="3">
    <source>
        <dbReference type="Proteomes" id="UP000640930"/>
    </source>
</evidence>
<keyword evidence="1" id="KW-0472">Membrane</keyword>
<accession>A0ABR8XD82</accession>
<evidence type="ECO:0000256" key="1">
    <source>
        <dbReference type="SAM" id="Phobius"/>
    </source>
</evidence>
<sequence>MSTILFFLFPIFGILIFAWLIDLRRKKKITDSHNLIPNTNIGESLNYTMGDNRYSSWGQ</sequence>
<evidence type="ECO:0000313" key="2">
    <source>
        <dbReference type="EMBL" id="MBD8027190.1"/>
    </source>
</evidence>
<dbReference type="Proteomes" id="UP000640930">
    <property type="component" value="Unassembled WGS sequence"/>
</dbReference>
<dbReference type="RefSeq" id="WP_191707681.1">
    <property type="nucleotide sequence ID" value="NZ_JACSQA010000015.1"/>
</dbReference>
<organism evidence="2 3">
    <name type="scientific">Ureibacillus galli</name>
    <dbReference type="NCBI Taxonomy" id="2762222"/>
    <lineage>
        <taxon>Bacteria</taxon>
        <taxon>Bacillati</taxon>
        <taxon>Bacillota</taxon>
        <taxon>Bacilli</taxon>
        <taxon>Bacillales</taxon>
        <taxon>Caryophanaceae</taxon>
        <taxon>Ureibacillus</taxon>
    </lineage>
</organism>
<reference evidence="2 3" key="1">
    <citation type="submission" date="2020-08" db="EMBL/GenBank/DDBJ databases">
        <title>A Genomic Blueprint of the Chicken Gut Microbiome.</title>
        <authorList>
            <person name="Gilroy R."/>
            <person name="Ravi A."/>
            <person name="Getino M."/>
            <person name="Pursley I."/>
            <person name="Horton D.L."/>
            <person name="Alikhan N.-F."/>
            <person name="Baker D."/>
            <person name="Gharbi K."/>
            <person name="Hall N."/>
            <person name="Watson M."/>
            <person name="Adriaenssens E.M."/>
            <person name="Foster-Nyarko E."/>
            <person name="Jarju S."/>
            <person name="Secka A."/>
            <person name="Antonio M."/>
            <person name="Oren A."/>
            <person name="Chaudhuri R."/>
            <person name="La Ragione R.M."/>
            <person name="Hildebrand F."/>
            <person name="Pallen M.J."/>
        </authorList>
    </citation>
    <scope>NUCLEOTIDE SEQUENCE [LARGE SCALE GENOMIC DNA]</scope>
    <source>
        <strain evidence="2 3">Re31</strain>
    </source>
</reference>
<keyword evidence="1" id="KW-1133">Transmembrane helix</keyword>
<name>A0ABR8XD82_9BACL</name>
<gene>
    <name evidence="2" type="ORF">H9636_11055</name>
</gene>
<comment type="caution">
    <text evidence="2">The sequence shown here is derived from an EMBL/GenBank/DDBJ whole genome shotgun (WGS) entry which is preliminary data.</text>
</comment>
<feature type="transmembrane region" description="Helical" evidence="1">
    <location>
        <begin position="6"/>
        <end position="23"/>
    </location>
</feature>
<dbReference type="EMBL" id="JACSQA010000015">
    <property type="protein sequence ID" value="MBD8027190.1"/>
    <property type="molecule type" value="Genomic_DNA"/>
</dbReference>